<evidence type="ECO:0000256" key="4">
    <source>
        <dbReference type="ARBA" id="ARBA00022692"/>
    </source>
</evidence>
<evidence type="ECO:0000313" key="12">
    <source>
        <dbReference type="Proteomes" id="UP001479436"/>
    </source>
</evidence>
<evidence type="ECO:0000256" key="1">
    <source>
        <dbReference type="ARBA" id="ARBA00004141"/>
    </source>
</evidence>
<proteinExistence type="inferred from homology"/>
<evidence type="ECO:0000256" key="6">
    <source>
        <dbReference type="ARBA" id="ARBA00022989"/>
    </source>
</evidence>
<comment type="function">
    <text evidence="9">Essential component of the vacuolar proton pump (V-ATPase), a multimeric enzyme that catalyzes the translocation of protons across the membranes. Required for assembly and activity of the V-ATPase.</text>
</comment>
<evidence type="ECO:0000256" key="9">
    <source>
        <dbReference type="RuleBase" id="RU361189"/>
    </source>
</evidence>
<keyword evidence="6 9" id="KW-1133">Transmembrane helix</keyword>
<feature type="region of interest" description="Disordered" evidence="10">
    <location>
        <begin position="150"/>
        <end position="170"/>
    </location>
</feature>
<dbReference type="InterPro" id="IPR002490">
    <property type="entry name" value="V-ATPase_116kDa_su"/>
</dbReference>
<feature type="region of interest" description="Disordered" evidence="10">
    <location>
        <begin position="674"/>
        <end position="722"/>
    </location>
</feature>
<feature type="compositionally biased region" description="Polar residues" evidence="10">
    <location>
        <begin position="150"/>
        <end position="163"/>
    </location>
</feature>
<dbReference type="InterPro" id="IPR026028">
    <property type="entry name" value="V-type_ATPase_116kDa_su_euka"/>
</dbReference>
<evidence type="ECO:0000256" key="8">
    <source>
        <dbReference type="ARBA" id="ARBA00023136"/>
    </source>
</evidence>
<comment type="caution">
    <text evidence="11">The sequence shown here is derived from an EMBL/GenBank/DDBJ whole genome shotgun (WGS) entry which is preliminary data.</text>
</comment>
<keyword evidence="12" id="KW-1185">Reference proteome</keyword>
<keyword evidence="3 9" id="KW-0813">Transport</keyword>
<name>A0ABR2W9T0_9FUNG</name>
<keyword evidence="4 9" id="KW-0812">Transmembrane</keyword>
<dbReference type="EMBL" id="JASJQH010006905">
    <property type="protein sequence ID" value="KAK9728053.1"/>
    <property type="molecule type" value="Genomic_DNA"/>
</dbReference>
<feature type="compositionally biased region" description="Acidic residues" evidence="10">
    <location>
        <begin position="676"/>
        <end position="685"/>
    </location>
</feature>
<feature type="transmembrane region" description="Helical" evidence="9">
    <location>
        <begin position="539"/>
        <end position="558"/>
    </location>
</feature>
<protein>
    <recommendedName>
        <fullName evidence="9">V-type proton ATPase subunit a</fullName>
    </recommendedName>
</protein>
<dbReference type="Proteomes" id="UP001479436">
    <property type="component" value="Unassembled WGS sequence"/>
</dbReference>
<keyword evidence="7 9" id="KW-0406">Ion transport</keyword>
<feature type="transmembrane region" description="Helical" evidence="9">
    <location>
        <begin position="570"/>
        <end position="593"/>
    </location>
</feature>
<accession>A0ABR2W9T0</accession>
<sequence length="860" mass="98268">MAKSTLFRSEEMSLVQLFIPNEISHSTVTYLGERGLIQFRDLNPNLSSFQRSFSDEIRRLNDIERQLRDFGEQCESSNIKISSVDVDSPEAKRVITTRDIHDLTEQLNDHETKLANFNDSHRTLLRQRQELIEHKYVLERSANLQDIQSIPSATQHDTNAQGQTEDDVETGKTELNQQNSSVGFVAGTISRLKVNVFERILWRTLRGNLYMYQSEISELMTDWQSGNQLHKSAFVIFAHGQEILSKVRKIADAMGATLYPIDTNPEQRRIRILEIESKLSDLNKVLENTNQTRRTELEKIAGNLSDWVILVKKEKAIYHIMNLFNYDRNRRCLIAEGWCPSNDIPSAQLSLREAAESAGSQVYPILTPLQTKRQPPTFHRTNKFSVGFQSIVDAYGVAKYREVNPGLFTIITFPFLFAVMFGDLGHGVLMTAFALWLVLKEKALAKYKGGEIFAMMFGGRYIILLMGLFSIFTGLIYNDLFSRSLAIFPSGWVWPEATQNGQSLEARSVGVYPFGLDSAWHGTDNYLIFTNSYKMKMSVILGVLQMSMGIVLTIYNHVHFRHWYAIWAEFIPQILFMECIFGYLCICIIYKWLINWTNQPISPPSLLNMLIYMFLSPGSVSPKDQLYPGQGLIQLVLIFVAVVCIPWMLLAKPFILKYKHNRQEKQTRAQVAMVANDDDDDDDDNGDTKPRKEVVKNTEDSNDTPRQDQDAELSKNDGQNTVHITEESDAEEEFEFGDIMIHQVIHTIEFCLGCISNTASYLRLWALSLAHAQLSSVLWDMTLKIVLSLSSPINIIGIWAGFAVWFTLTVSILMVMEGLSAFLHALRLHWVEFNNKFYEGSGHKYTPFNFKTILSGEETD</sequence>
<evidence type="ECO:0000256" key="5">
    <source>
        <dbReference type="ARBA" id="ARBA00022781"/>
    </source>
</evidence>
<evidence type="ECO:0000256" key="2">
    <source>
        <dbReference type="ARBA" id="ARBA00009904"/>
    </source>
</evidence>
<organism evidence="11 12">
    <name type="scientific">Basidiobolus ranarum</name>
    <dbReference type="NCBI Taxonomy" id="34480"/>
    <lineage>
        <taxon>Eukaryota</taxon>
        <taxon>Fungi</taxon>
        <taxon>Fungi incertae sedis</taxon>
        <taxon>Zoopagomycota</taxon>
        <taxon>Entomophthoromycotina</taxon>
        <taxon>Basidiobolomycetes</taxon>
        <taxon>Basidiobolales</taxon>
        <taxon>Basidiobolaceae</taxon>
        <taxon>Basidiobolus</taxon>
    </lineage>
</organism>
<keyword evidence="5 9" id="KW-0375">Hydrogen ion transport</keyword>
<feature type="compositionally biased region" description="Basic and acidic residues" evidence="10">
    <location>
        <begin position="686"/>
        <end position="715"/>
    </location>
</feature>
<feature type="transmembrane region" description="Helical" evidence="9">
    <location>
        <begin position="632"/>
        <end position="655"/>
    </location>
</feature>
<reference evidence="11 12" key="1">
    <citation type="submission" date="2023-04" db="EMBL/GenBank/DDBJ databases">
        <title>Genome of Basidiobolus ranarum AG-B5.</title>
        <authorList>
            <person name="Stajich J.E."/>
            <person name="Carter-House D."/>
            <person name="Gryganskyi A."/>
        </authorList>
    </citation>
    <scope>NUCLEOTIDE SEQUENCE [LARGE SCALE GENOMIC DNA]</scope>
    <source>
        <strain evidence="11 12">AG-B5</strain>
    </source>
</reference>
<feature type="transmembrane region" description="Helical" evidence="9">
    <location>
        <begin position="459"/>
        <end position="477"/>
    </location>
</feature>
<dbReference type="Pfam" id="PF01496">
    <property type="entry name" value="V_ATPase_I"/>
    <property type="match status" value="1"/>
</dbReference>
<dbReference type="PIRSF" id="PIRSF001293">
    <property type="entry name" value="ATP6V0A1"/>
    <property type="match status" value="1"/>
</dbReference>
<comment type="subcellular location">
    <subcellularLocation>
        <location evidence="1">Membrane</location>
        <topology evidence="1">Multi-pass membrane protein</topology>
    </subcellularLocation>
</comment>
<evidence type="ECO:0000256" key="7">
    <source>
        <dbReference type="ARBA" id="ARBA00023065"/>
    </source>
</evidence>
<gene>
    <name evidence="11" type="primary">VPH1_1</name>
    <name evidence="11" type="ORF">K7432_001369</name>
</gene>
<dbReference type="PANTHER" id="PTHR11629:SF63">
    <property type="entry name" value="V-TYPE PROTON ATPASE SUBUNIT A"/>
    <property type="match status" value="1"/>
</dbReference>
<evidence type="ECO:0000313" key="11">
    <source>
        <dbReference type="EMBL" id="KAK9728053.1"/>
    </source>
</evidence>
<evidence type="ECO:0000256" key="10">
    <source>
        <dbReference type="SAM" id="MobiDB-lite"/>
    </source>
</evidence>
<evidence type="ECO:0000256" key="3">
    <source>
        <dbReference type="ARBA" id="ARBA00022448"/>
    </source>
</evidence>
<feature type="transmembrane region" description="Helical" evidence="9">
    <location>
        <begin position="407"/>
        <end position="439"/>
    </location>
</feature>
<comment type="similarity">
    <text evidence="2 9">Belongs to the V-ATPase 116 kDa subunit family.</text>
</comment>
<dbReference type="PANTHER" id="PTHR11629">
    <property type="entry name" value="VACUOLAR PROTON ATPASES"/>
    <property type="match status" value="1"/>
</dbReference>
<keyword evidence="8 9" id="KW-0472">Membrane</keyword>
<feature type="transmembrane region" description="Helical" evidence="9">
    <location>
        <begin position="793"/>
        <end position="816"/>
    </location>
</feature>